<dbReference type="AlphaFoldDB" id="A0A378JTZ6"/>
<dbReference type="PANTHER" id="PTHR35810:SF1">
    <property type="entry name" value="CYTOPLASMIC PROTEIN"/>
    <property type="match status" value="1"/>
</dbReference>
<sequence length="343" mass="39351">MTEHNGTTQKHVLIYQADDGSFQTEVHLQDETVWLSQKQMSDLFDTSTDNIGLHLKNIYFEGELSEEATTEDYSVVRLEGKRNVRRLIKHYNLDAIISVGYRVNSKKGTQFRVWANRILKKYLLDGYALNESRLKQHLKSIEKLKKSLDLIQNVQTESLNQDETKGLLTVLTEYTHSFILLNQYDTGKFPKGGLNEGLTEEIDVKEAMHAINSLKKRLILQEEATSLFGNSKNDAFAGILGNIVQSFNGKYLYPSIEEQAAHLLYFIIKNHPFVDGNKRIGAFMFIWFLQKNKHHLKNNGKEKINDNTLVALALLVAQSLPDQKDIMIELIINLIKDNDEPRL</sequence>
<evidence type="ECO:0000259" key="1">
    <source>
        <dbReference type="PROSITE" id="PS51459"/>
    </source>
</evidence>
<evidence type="ECO:0000313" key="2">
    <source>
        <dbReference type="EMBL" id="KTC71473.1"/>
    </source>
</evidence>
<dbReference type="Gene3D" id="1.20.120.1870">
    <property type="entry name" value="Fic/DOC protein, Fido domain"/>
    <property type="match status" value="1"/>
</dbReference>
<name>A0A378JTZ6_9GAMM</name>
<dbReference type="PROSITE" id="PS51459">
    <property type="entry name" value="FIDO"/>
    <property type="match status" value="1"/>
</dbReference>
<reference evidence="2 4" key="1">
    <citation type="submission" date="2015-11" db="EMBL/GenBank/DDBJ databases">
        <title>Genomic analysis of 38 Legionella species identifies large and diverse effector repertoires.</title>
        <authorList>
            <person name="Burstein D."/>
            <person name="Amaro F."/>
            <person name="Zusman T."/>
            <person name="Lifshitz Z."/>
            <person name="Cohen O."/>
            <person name="Gilbert J.A."/>
            <person name="Pupko T."/>
            <person name="Shuman H.A."/>
            <person name="Segal G."/>
        </authorList>
    </citation>
    <scope>NUCLEOTIDE SEQUENCE [LARGE SCALE GENOMIC DNA]</scope>
    <source>
        <strain evidence="2 4">CDC#1407-AL-14</strain>
    </source>
</reference>
<dbReference type="Proteomes" id="UP000255066">
    <property type="component" value="Unassembled WGS sequence"/>
</dbReference>
<proteinExistence type="predicted"/>
<evidence type="ECO:0000313" key="4">
    <source>
        <dbReference type="Proteomes" id="UP000054735"/>
    </source>
</evidence>
<keyword evidence="4" id="KW-1185">Reference proteome</keyword>
<dbReference type="InterPro" id="IPR011204">
    <property type="entry name" value="Virulence_RhuM-like"/>
</dbReference>
<dbReference type="Pfam" id="PF13310">
    <property type="entry name" value="Virulence_RhuM"/>
    <property type="match status" value="1"/>
</dbReference>
<dbReference type="RefSeq" id="WP_058523780.1">
    <property type="nucleotide sequence ID" value="NZ_CAAAHV010000050.1"/>
</dbReference>
<dbReference type="InterPro" id="IPR006440">
    <property type="entry name" value="Doc"/>
</dbReference>
<feature type="domain" description="Fido" evidence="1">
    <location>
        <begin position="167"/>
        <end position="337"/>
    </location>
</feature>
<dbReference type="SUPFAM" id="SSF140931">
    <property type="entry name" value="Fic-like"/>
    <property type="match status" value="1"/>
</dbReference>
<dbReference type="STRING" id="28083.Lbir_1727"/>
<dbReference type="Proteomes" id="UP000054735">
    <property type="component" value="Unassembled WGS sequence"/>
</dbReference>
<dbReference type="GO" id="GO:0016301">
    <property type="term" value="F:kinase activity"/>
    <property type="evidence" value="ECO:0007669"/>
    <property type="project" value="InterPro"/>
</dbReference>
<dbReference type="PANTHER" id="PTHR35810">
    <property type="entry name" value="CYTOPLASMIC PROTEIN-RELATED"/>
    <property type="match status" value="1"/>
</dbReference>
<accession>A0A378JTZ6</accession>
<dbReference type="NCBIfam" id="TIGR01550">
    <property type="entry name" value="DOC_P1"/>
    <property type="match status" value="1"/>
</dbReference>
<gene>
    <name evidence="2" type="ORF">Lbir_1727</name>
    <name evidence="3" type="ORF">NCTC12437_03163</name>
</gene>
<dbReference type="InterPro" id="IPR053737">
    <property type="entry name" value="Type_II_TA_Toxin"/>
</dbReference>
<evidence type="ECO:0000313" key="5">
    <source>
        <dbReference type="Proteomes" id="UP000255066"/>
    </source>
</evidence>
<dbReference type="EMBL" id="LNXT01000022">
    <property type="protein sequence ID" value="KTC71473.1"/>
    <property type="molecule type" value="Genomic_DNA"/>
</dbReference>
<dbReference type="EMBL" id="UGNW01000002">
    <property type="protein sequence ID" value="STX60872.1"/>
    <property type="molecule type" value="Genomic_DNA"/>
</dbReference>
<evidence type="ECO:0000313" key="3">
    <source>
        <dbReference type="EMBL" id="STX60872.1"/>
    </source>
</evidence>
<protein>
    <submittedName>
        <fullName evidence="2">Fic/DOC family protein</fullName>
    </submittedName>
    <submittedName>
        <fullName evidence="3">Virulence protein</fullName>
    </submittedName>
</protein>
<dbReference type="Pfam" id="PF02661">
    <property type="entry name" value="Fic"/>
    <property type="match status" value="1"/>
</dbReference>
<dbReference type="InterPro" id="IPR036597">
    <property type="entry name" value="Fido-like_dom_sf"/>
</dbReference>
<reference evidence="3 5" key="2">
    <citation type="submission" date="2018-06" db="EMBL/GenBank/DDBJ databases">
        <authorList>
            <consortium name="Pathogen Informatics"/>
            <person name="Doyle S."/>
        </authorList>
    </citation>
    <scope>NUCLEOTIDE SEQUENCE [LARGE SCALE GENOMIC DNA]</scope>
    <source>
        <strain evidence="3 5">NCTC12437</strain>
    </source>
</reference>
<organism evidence="3 5">
    <name type="scientific">Legionella birminghamensis</name>
    <dbReference type="NCBI Taxonomy" id="28083"/>
    <lineage>
        <taxon>Bacteria</taxon>
        <taxon>Pseudomonadati</taxon>
        <taxon>Pseudomonadota</taxon>
        <taxon>Gammaproteobacteria</taxon>
        <taxon>Legionellales</taxon>
        <taxon>Legionellaceae</taxon>
        <taxon>Legionella</taxon>
    </lineage>
</organism>
<dbReference type="InterPro" id="IPR003812">
    <property type="entry name" value="Fido"/>
</dbReference>